<evidence type="ECO:0000313" key="3">
    <source>
        <dbReference type="Proteomes" id="UP000073604"/>
    </source>
</evidence>
<dbReference type="KEGG" id="tpep:A0127_00070"/>
<name>A0A142CSC2_9EURY</name>
<dbReference type="RefSeq" id="WP_062386228.1">
    <property type="nucleotide sequence ID" value="NZ_CP014750.1"/>
</dbReference>
<keyword evidence="3" id="KW-1185">Reference proteome</keyword>
<protein>
    <recommendedName>
        <fullName evidence="1">DUF835 domain-containing protein</fullName>
    </recommendedName>
</protein>
<reference evidence="3" key="1">
    <citation type="submission" date="2016-03" db="EMBL/GenBank/DDBJ databases">
        <authorList>
            <person name="Oger P.M."/>
        </authorList>
    </citation>
    <scope>NUCLEOTIDE SEQUENCE [LARGE SCALE GENOMIC DNA]</scope>
    <source>
        <strain evidence="3">OG-1</strain>
    </source>
</reference>
<gene>
    <name evidence="2" type="ORF">A0127_00070</name>
</gene>
<dbReference type="STRING" id="53952.A0127_00070"/>
<dbReference type="EMBL" id="CP014750">
    <property type="protein sequence ID" value="AMQ17674.1"/>
    <property type="molecule type" value="Genomic_DNA"/>
</dbReference>
<evidence type="ECO:0000259" key="1">
    <source>
        <dbReference type="Pfam" id="PF05763"/>
    </source>
</evidence>
<evidence type="ECO:0000313" key="2">
    <source>
        <dbReference type="EMBL" id="AMQ17674.1"/>
    </source>
</evidence>
<dbReference type="AlphaFoldDB" id="A0A142CSC2"/>
<proteinExistence type="predicted"/>
<dbReference type="Proteomes" id="UP000073604">
    <property type="component" value="Chromosome"/>
</dbReference>
<feature type="domain" description="DUF835" evidence="1">
    <location>
        <begin position="28"/>
        <end position="141"/>
    </location>
</feature>
<accession>A0A142CSC2</accession>
<dbReference type="InterPro" id="IPR008553">
    <property type="entry name" value="DUF835"/>
</dbReference>
<dbReference type="Pfam" id="PF05763">
    <property type="entry name" value="DUF835"/>
    <property type="match status" value="1"/>
</dbReference>
<organism evidence="2 3">
    <name type="scientific">Thermococcus peptonophilus</name>
    <dbReference type="NCBI Taxonomy" id="53952"/>
    <lineage>
        <taxon>Archaea</taxon>
        <taxon>Methanobacteriati</taxon>
        <taxon>Methanobacteriota</taxon>
        <taxon>Thermococci</taxon>
        <taxon>Thermococcales</taxon>
        <taxon>Thermococcaceae</taxon>
        <taxon>Thermococcus</taxon>
    </lineage>
</organism>
<dbReference type="PANTHER" id="PTHR33531">
    <property type="entry name" value="RUBRERYTHRIN SUBFAMILY"/>
    <property type="match status" value="1"/>
</dbReference>
<dbReference type="PANTHER" id="PTHR33531:SF7">
    <property type="entry name" value="HYPOTHETICAL MEMBRANE PROTEIN, CONSERVED"/>
    <property type="match status" value="1"/>
</dbReference>
<dbReference type="GeneID" id="27138894"/>
<sequence>MHVALPLRRKRDVQTPIIDYRELDRLLTQDSYKKLLITRRPIVNSTPSDVVLIWVSKAGHPRAIKPTDLHILESIVWKELQNGTKSVILDALEYLIIENGLESALRFVGKLRDIAILNGAKFYVTVSEGIDEKTRAMLRRIVE</sequence>